<sequence>MEPRCSPGSPISSWGDVMTTAVSHSDTVANSAPVLSPSPTSIAAAQVVNRTGSNPPGGDGVVAIPLTNQSKIALDASFDPTELAYQLQLMFADLKRVQSYASAQAAHNQSNQIEDATKETFDALKRLMEQMDKLASRDIWDLVGAVIGTVFSAIFAGVAIAASGGALTAPVAVTMTVLVGSVIQMASAISTQKGGPDFSVNKGLTEGFQQLAEQWMSKEDAAKLGTLLAGIVGTVTIAPALMDAQIGGSLLSGAAAMGGASDKVVAILKMVGTLANGIANAIVSGKAMNSAVKAAEEAGRIVTGSNAFQKVFTIQNGQIVSGAVQGGLGIQRGKDGVEQAQRQHDVDMTQAEETALRGFTDYLNATFSMTADHQKSMEEVLQEILEKIKDSKEDMQASQTRLVRSLAPSMAEV</sequence>
<gene>
    <name evidence="1" type="ORF">MW7_014065</name>
</gene>
<name>A0ACD3SLH4_9BURK</name>
<evidence type="ECO:0000313" key="2">
    <source>
        <dbReference type="Proteomes" id="UP000004277"/>
    </source>
</evidence>
<keyword evidence="2" id="KW-1185">Reference proteome</keyword>
<comment type="caution">
    <text evidence="1">The sequence shown here is derived from an EMBL/GenBank/DDBJ whole genome shotgun (WGS) entry which is preliminary data.</text>
</comment>
<protein>
    <submittedName>
        <fullName evidence="1">Uncharacterized protein</fullName>
    </submittedName>
</protein>
<accession>A0ACD3SLH4</accession>
<dbReference type="Proteomes" id="UP000004277">
    <property type="component" value="Unassembled WGS sequence"/>
</dbReference>
<dbReference type="EMBL" id="AKCV02000025">
    <property type="protein sequence ID" value="TMS57083.1"/>
    <property type="molecule type" value="Genomic_DNA"/>
</dbReference>
<reference evidence="1" key="1">
    <citation type="submission" date="2019-05" db="EMBL/GenBank/DDBJ databases">
        <title>Revised genome assembly of Burkholderiaceae (previously Ralstonia) sp. PBA.</title>
        <authorList>
            <person name="Gan H.M."/>
        </authorList>
    </citation>
    <scope>NUCLEOTIDE SEQUENCE</scope>
    <source>
        <strain evidence="1">PBA</strain>
    </source>
</reference>
<proteinExistence type="predicted"/>
<evidence type="ECO:0000313" key="1">
    <source>
        <dbReference type="EMBL" id="TMS57083.1"/>
    </source>
</evidence>
<organism evidence="1 2">
    <name type="scientific">Imbroritus primus</name>
    <dbReference type="NCBI Taxonomy" id="3058603"/>
    <lineage>
        <taxon>Bacteria</taxon>
        <taxon>Pseudomonadati</taxon>
        <taxon>Pseudomonadota</taxon>
        <taxon>Betaproteobacteria</taxon>
        <taxon>Burkholderiales</taxon>
        <taxon>Burkholderiaceae</taxon>
        <taxon>Imbroritus</taxon>
    </lineage>
</organism>